<evidence type="ECO:0000259" key="6">
    <source>
        <dbReference type="PROSITE" id="PS50977"/>
    </source>
</evidence>
<dbReference type="SUPFAM" id="SSF46689">
    <property type="entry name" value="Homeodomain-like"/>
    <property type="match status" value="1"/>
</dbReference>
<dbReference type="STRING" id="1844.UG56_014545"/>
<dbReference type="GO" id="GO:0003700">
    <property type="term" value="F:DNA-binding transcription factor activity"/>
    <property type="evidence" value="ECO:0007669"/>
    <property type="project" value="TreeGrafter"/>
</dbReference>
<keyword evidence="1" id="KW-0805">Transcription regulation</keyword>
<dbReference type="PANTHER" id="PTHR30055:SF234">
    <property type="entry name" value="HTH-TYPE TRANSCRIPTIONAL REGULATOR BETI"/>
    <property type="match status" value="1"/>
</dbReference>
<organism evidence="7 8">
    <name type="scientific">Nocardioides luteus</name>
    <dbReference type="NCBI Taxonomy" id="1844"/>
    <lineage>
        <taxon>Bacteria</taxon>
        <taxon>Bacillati</taxon>
        <taxon>Actinomycetota</taxon>
        <taxon>Actinomycetes</taxon>
        <taxon>Propionibacteriales</taxon>
        <taxon>Nocardioidaceae</taxon>
        <taxon>Nocardioides</taxon>
    </lineage>
</organism>
<dbReference type="PROSITE" id="PS50977">
    <property type="entry name" value="HTH_TETR_2"/>
    <property type="match status" value="1"/>
</dbReference>
<evidence type="ECO:0000256" key="2">
    <source>
        <dbReference type="ARBA" id="ARBA00023125"/>
    </source>
</evidence>
<dbReference type="InterPro" id="IPR001647">
    <property type="entry name" value="HTH_TetR"/>
</dbReference>
<evidence type="ECO:0000313" key="8">
    <source>
        <dbReference type="Proteomes" id="UP000033772"/>
    </source>
</evidence>
<dbReference type="AlphaFoldDB" id="A0A1J4N3G8"/>
<keyword evidence="2 4" id="KW-0238">DNA-binding</keyword>
<sequence length="236" mass="25573">MSSLSKVRPGRPRLTPNNGVGTPREQVLEAAARLFTSRGFAATSTREIAEAVGIRQASLYYHFAGKDEILAALLATTVRPTQMVVDEIVALVPPERVETALCLLALVDIDTLARVPHNVGVLYRQPDVISATNLDYARFRQAHGELVEAYADLGSRVAARHGVTTSPPALGSMLIQQVEGVITLRTDGSDVDRDRAIEIAAGCLRLCGCDRTEVDDAIRRAIDLQSRSWVSRIAVC</sequence>
<dbReference type="PRINTS" id="PR00455">
    <property type="entry name" value="HTHTETR"/>
</dbReference>
<dbReference type="GO" id="GO:0000976">
    <property type="term" value="F:transcription cis-regulatory region binding"/>
    <property type="evidence" value="ECO:0007669"/>
    <property type="project" value="TreeGrafter"/>
</dbReference>
<evidence type="ECO:0000313" key="7">
    <source>
        <dbReference type="EMBL" id="OIJ26091.1"/>
    </source>
</evidence>
<dbReference type="Gene3D" id="1.10.357.10">
    <property type="entry name" value="Tetracycline Repressor, domain 2"/>
    <property type="match status" value="1"/>
</dbReference>
<dbReference type="EMBL" id="JZDQ02000019">
    <property type="protein sequence ID" value="OIJ26091.1"/>
    <property type="molecule type" value="Genomic_DNA"/>
</dbReference>
<evidence type="ECO:0000256" key="3">
    <source>
        <dbReference type="ARBA" id="ARBA00023163"/>
    </source>
</evidence>
<dbReference type="PANTHER" id="PTHR30055">
    <property type="entry name" value="HTH-TYPE TRANSCRIPTIONAL REGULATOR RUTR"/>
    <property type="match status" value="1"/>
</dbReference>
<accession>A0A1J4N3G8</accession>
<gene>
    <name evidence="7" type="ORF">UG56_014545</name>
</gene>
<dbReference type="Proteomes" id="UP000033772">
    <property type="component" value="Unassembled WGS sequence"/>
</dbReference>
<comment type="caution">
    <text evidence="7">The sequence shown here is derived from an EMBL/GenBank/DDBJ whole genome shotgun (WGS) entry which is preliminary data.</text>
</comment>
<dbReference type="Pfam" id="PF00440">
    <property type="entry name" value="TetR_N"/>
    <property type="match status" value="1"/>
</dbReference>
<keyword evidence="8" id="KW-1185">Reference proteome</keyword>
<dbReference type="InterPro" id="IPR050109">
    <property type="entry name" value="HTH-type_TetR-like_transc_reg"/>
</dbReference>
<dbReference type="OrthoDB" id="116659at2"/>
<evidence type="ECO:0000256" key="4">
    <source>
        <dbReference type="PROSITE-ProRule" id="PRU00335"/>
    </source>
</evidence>
<dbReference type="InterPro" id="IPR009057">
    <property type="entry name" value="Homeodomain-like_sf"/>
</dbReference>
<proteinExistence type="predicted"/>
<reference evidence="7" key="1">
    <citation type="submission" date="2016-10" db="EMBL/GenBank/DDBJ databases">
        <title>Draft Genome Sequence of Nocardioides luteus Strain BAFB, an Alkane-Degrading Bacterium Isolated from JP-7 Polluted Soil.</title>
        <authorList>
            <person name="Brown L."/>
            <person name="Ruiz O.N."/>
            <person name="Gunasekera T."/>
        </authorList>
    </citation>
    <scope>NUCLEOTIDE SEQUENCE [LARGE SCALE GENOMIC DNA]</scope>
    <source>
        <strain evidence="7">BAFB</strain>
    </source>
</reference>
<dbReference type="RefSeq" id="WP_045549132.1">
    <property type="nucleotide sequence ID" value="NZ_JZDQ02000019.1"/>
</dbReference>
<feature type="DNA-binding region" description="H-T-H motif" evidence="4">
    <location>
        <begin position="44"/>
        <end position="63"/>
    </location>
</feature>
<feature type="region of interest" description="Disordered" evidence="5">
    <location>
        <begin position="1"/>
        <end position="22"/>
    </location>
</feature>
<protein>
    <recommendedName>
        <fullName evidence="6">HTH tetR-type domain-containing protein</fullName>
    </recommendedName>
</protein>
<feature type="domain" description="HTH tetR-type" evidence="6">
    <location>
        <begin position="21"/>
        <end position="81"/>
    </location>
</feature>
<evidence type="ECO:0000256" key="1">
    <source>
        <dbReference type="ARBA" id="ARBA00023015"/>
    </source>
</evidence>
<name>A0A1J4N3G8_9ACTN</name>
<evidence type="ECO:0000256" key="5">
    <source>
        <dbReference type="SAM" id="MobiDB-lite"/>
    </source>
</evidence>
<keyword evidence="3" id="KW-0804">Transcription</keyword>